<dbReference type="InterPro" id="IPR008952">
    <property type="entry name" value="Tetraspanin_EC2_sf"/>
</dbReference>
<dbReference type="Pfam" id="PF00335">
    <property type="entry name" value="Tetraspanin"/>
    <property type="match status" value="1"/>
</dbReference>
<comment type="caution">
    <text evidence="6">The sequence shown here is derived from an EMBL/GenBank/DDBJ whole genome shotgun (WGS) entry which is preliminary data.</text>
</comment>
<dbReference type="InterPro" id="IPR018499">
    <property type="entry name" value="Tetraspanin/Peripherin"/>
</dbReference>
<dbReference type="GO" id="GO:0016020">
    <property type="term" value="C:membrane"/>
    <property type="evidence" value="ECO:0007669"/>
    <property type="project" value="UniProtKB-SubCell"/>
</dbReference>
<feature type="transmembrane region" description="Helical" evidence="5">
    <location>
        <begin position="185"/>
        <end position="211"/>
    </location>
</feature>
<evidence type="ECO:0000256" key="5">
    <source>
        <dbReference type="SAM" id="Phobius"/>
    </source>
</evidence>
<evidence type="ECO:0000256" key="1">
    <source>
        <dbReference type="ARBA" id="ARBA00004141"/>
    </source>
</evidence>
<evidence type="ECO:0000313" key="6">
    <source>
        <dbReference type="EMBL" id="KAL3307005.1"/>
    </source>
</evidence>
<dbReference type="Proteomes" id="UP001626550">
    <property type="component" value="Unassembled WGS sequence"/>
</dbReference>
<evidence type="ECO:0008006" key="8">
    <source>
        <dbReference type="Google" id="ProtNLM"/>
    </source>
</evidence>
<keyword evidence="2 5" id="KW-0812">Transmembrane</keyword>
<feature type="transmembrane region" description="Helical" evidence="5">
    <location>
        <begin position="12"/>
        <end position="32"/>
    </location>
</feature>
<evidence type="ECO:0000256" key="3">
    <source>
        <dbReference type="ARBA" id="ARBA00022989"/>
    </source>
</evidence>
<evidence type="ECO:0000256" key="2">
    <source>
        <dbReference type="ARBA" id="ARBA00022692"/>
    </source>
</evidence>
<evidence type="ECO:0000256" key="4">
    <source>
        <dbReference type="ARBA" id="ARBA00023136"/>
    </source>
</evidence>
<reference evidence="6 7" key="1">
    <citation type="submission" date="2024-11" db="EMBL/GenBank/DDBJ databases">
        <title>Adaptive evolution of stress response genes in parasites aligns with host niche diversity.</title>
        <authorList>
            <person name="Hahn C."/>
            <person name="Resl P."/>
        </authorList>
    </citation>
    <scope>NUCLEOTIDE SEQUENCE [LARGE SCALE GENOMIC DNA]</scope>
    <source>
        <strain evidence="6">EGGRZ-B1_66</strain>
        <tissue evidence="6">Body</tissue>
    </source>
</reference>
<proteinExistence type="predicted"/>
<organism evidence="6 7">
    <name type="scientific">Cichlidogyrus casuarinus</name>
    <dbReference type="NCBI Taxonomy" id="1844966"/>
    <lineage>
        <taxon>Eukaryota</taxon>
        <taxon>Metazoa</taxon>
        <taxon>Spiralia</taxon>
        <taxon>Lophotrochozoa</taxon>
        <taxon>Platyhelminthes</taxon>
        <taxon>Monogenea</taxon>
        <taxon>Monopisthocotylea</taxon>
        <taxon>Dactylogyridea</taxon>
        <taxon>Ancyrocephalidae</taxon>
        <taxon>Cichlidogyrus</taxon>
    </lineage>
</organism>
<feature type="transmembrane region" description="Helical" evidence="5">
    <location>
        <begin position="52"/>
        <end position="72"/>
    </location>
</feature>
<dbReference type="EMBL" id="JBJKFK010008689">
    <property type="protein sequence ID" value="KAL3307005.1"/>
    <property type="molecule type" value="Genomic_DNA"/>
</dbReference>
<keyword evidence="7" id="KW-1185">Reference proteome</keyword>
<comment type="subcellular location">
    <subcellularLocation>
        <location evidence="1">Membrane</location>
        <topology evidence="1">Multi-pass membrane protein</topology>
    </subcellularLocation>
</comment>
<name>A0ABD2PI80_9PLAT</name>
<feature type="transmembrane region" description="Helical" evidence="5">
    <location>
        <begin position="84"/>
        <end position="105"/>
    </location>
</feature>
<sequence>MVSTAYKCYKVWVFILTLLTFIGGLIILMIGVKFYPDMVKFASVWQNFKMFAMYPLIVGPFLMALALLICCSACKEASTWLKNFATLLCISFIGFFVLWLSLMLLEKMLSRDKIAEDLRMISVNGMPPDSILLGFQCCGLEGPLSHYTAILPPACCGYTDGTACLLKDAYLKGCSDAVYYSIPTFFLWMTIIHLALGVVVAPTIFITCYLAETVAFR</sequence>
<protein>
    <recommendedName>
        <fullName evidence="8">Tetraspanin</fullName>
    </recommendedName>
</protein>
<accession>A0ABD2PI80</accession>
<evidence type="ECO:0000313" key="7">
    <source>
        <dbReference type="Proteomes" id="UP001626550"/>
    </source>
</evidence>
<keyword evidence="4 5" id="KW-0472">Membrane</keyword>
<gene>
    <name evidence="6" type="ORF">Ciccas_014496</name>
</gene>
<dbReference type="AlphaFoldDB" id="A0ABD2PI80"/>
<keyword evidence="3 5" id="KW-1133">Transmembrane helix</keyword>
<dbReference type="SUPFAM" id="SSF48652">
    <property type="entry name" value="Tetraspanin"/>
    <property type="match status" value="1"/>
</dbReference>